<dbReference type="RefSeq" id="WP_259095246.1">
    <property type="nucleotide sequence ID" value="NZ_CP130454.1"/>
</dbReference>
<dbReference type="GO" id="GO:0006508">
    <property type="term" value="P:proteolysis"/>
    <property type="evidence" value="ECO:0007669"/>
    <property type="project" value="UniProtKB-KW"/>
</dbReference>
<feature type="domain" description="Peptidase M48" evidence="8">
    <location>
        <begin position="58"/>
        <end position="242"/>
    </location>
</feature>
<dbReference type="PANTHER" id="PTHR22726:SF1">
    <property type="entry name" value="METALLOENDOPEPTIDASE OMA1, MITOCHONDRIAL"/>
    <property type="match status" value="1"/>
</dbReference>
<dbReference type="InterPro" id="IPR051156">
    <property type="entry name" value="Mito/Outer_Membr_Metalloprot"/>
</dbReference>
<evidence type="ECO:0000256" key="6">
    <source>
        <dbReference type="RuleBase" id="RU003983"/>
    </source>
</evidence>
<evidence type="ECO:0000256" key="1">
    <source>
        <dbReference type="ARBA" id="ARBA00022670"/>
    </source>
</evidence>
<dbReference type="CDD" id="cd07333">
    <property type="entry name" value="M48C_bepA_like"/>
    <property type="match status" value="1"/>
</dbReference>
<dbReference type="Proteomes" id="UP001204798">
    <property type="component" value="Unassembled WGS sequence"/>
</dbReference>
<sequence>MRKWLSLTVLLVFANCIVAAQTPLPPEVTEQEKKLGEEAVKEFEGKVKIVNDHPALPQLRQILARIVPVTERPKMTYTIKVVEDNEPNAFTFPGGFMYVTTGLLRLAESEHELAAVIAHEIAHNTRLHAIRMIRKESQLSIPVLLAMLAAVFVRGEATMQAVQIVSQVVQVLMLGYSRDMEREADEAAFSYLQKAGYNPIGLLTFFEKLARLEKQSTPPQFLPGYWTTHPALEERISAVKQWLTAAGLPINRRPVTKALQVEVKEIEVNGAKLAAVLLNGEELCRFAPIDKQSALERAQEVARKLDEALEAGAQAFDFQTKVTPEGVTILVSFRPLWVLTAADIAVNCLTPDELAVRIKRTISRGFLKERLSGRL</sequence>
<gene>
    <name evidence="9" type="ORF">M2350_001505</name>
</gene>
<dbReference type="Gene3D" id="3.30.2010.10">
    <property type="entry name" value="Metalloproteases ('zincins'), catalytic domain"/>
    <property type="match status" value="1"/>
</dbReference>
<proteinExistence type="inferred from homology"/>
<comment type="cofactor">
    <cofactor evidence="6">
        <name>Zn(2+)</name>
        <dbReference type="ChEBI" id="CHEBI:29105"/>
    </cofactor>
    <text evidence="6">Binds 1 zinc ion per subunit.</text>
</comment>
<dbReference type="InterPro" id="IPR001915">
    <property type="entry name" value="Peptidase_M48"/>
</dbReference>
<keyword evidence="7" id="KW-0732">Signal</keyword>
<name>A0ABT2EQD2_9BACT</name>
<keyword evidence="4 6" id="KW-0862">Zinc</keyword>
<evidence type="ECO:0000313" key="10">
    <source>
        <dbReference type="Proteomes" id="UP001204798"/>
    </source>
</evidence>
<keyword evidence="10" id="KW-1185">Reference proteome</keyword>
<evidence type="ECO:0000256" key="7">
    <source>
        <dbReference type="SAM" id="SignalP"/>
    </source>
</evidence>
<evidence type="ECO:0000256" key="3">
    <source>
        <dbReference type="ARBA" id="ARBA00022801"/>
    </source>
</evidence>
<evidence type="ECO:0000256" key="2">
    <source>
        <dbReference type="ARBA" id="ARBA00022723"/>
    </source>
</evidence>
<dbReference type="GO" id="GO:0008233">
    <property type="term" value="F:peptidase activity"/>
    <property type="evidence" value="ECO:0007669"/>
    <property type="project" value="UniProtKB-KW"/>
</dbReference>
<feature type="signal peptide" evidence="7">
    <location>
        <begin position="1"/>
        <end position="20"/>
    </location>
</feature>
<protein>
    <submittedName>
        <fullName evidence="9">Zn-dependent protease</fullName>
    </submittedName>
</protein>
<evidence type="ECO:0000259" key="8">
    <source>
        <dbReference type="Pfam" id="PF01435"/>
    </source>
</evidence>
<comment type="caution">
    <text evidence="9">The sequence shown here is derived from an EMBL/GenBank/DDBJ whole genome shotgun (WGS) entry which is preliminary data.</text>
</comment>
<organism evidence="9 10">
    <name type="scientific">Candidatus Fervidibacter sacchari</name>
    <dbReference type="NCBI Taxonomy" id="1448929"/>
    <lineage>
        <taxon>Bacteria</taxon>
        <taxon>Candidatus Fervidibacterota</taxon>
        <taxon>Candidatus Fervidibacter</taxon>
    </lineage>
</organism>
<accession>A0ABT2EQD2</accession>
<feature type="chain" id="PRO_5047490330" evidence="7">
    <location>
        <begin position="21"/>
        <end position="375"/>
    </location>
</feature>
<comment type="similarity">
    <text evidence="6">Belongs to the peptidase M48 family.</text>
</comment>
<keyword evidence="5 6" id="KW-0482">Metalloprotease</keyword>
<evidence type="ECO:0000313" key="9">
    <source>
        <dbReference type="EMBL" id="MCS3919105.1"/>
    </source>
</evidence>
<keyword evidence="3 6" id="KW-0378">Hydrolase</keyword>
<keyword evidence="2" id="KW-0479">Metal-binding</keyword>
<keyword evidence="1 6" id="KW-0645">Protease</keyword>
<reference evidence="9 10" key="1">
    <citation type="submission" date="2022-08" db="EMBL/GenBank/DDBJ databases">
        <title>Bacterial and archaeal communities from various locations to study Microbial Dark Matter (Phase II).</title>
        <authorList>
            <person name="Stepanauskas R."/>
        </authorList>
    </citation>
    <scope>NUCLEOTIDE SEQUENCE [LARGE SCALE GENOMIC DNA]</scope>
    <source>
        <strain evidence="9 10">PD1</strain>
    </source>
</reference>
<evidence type="ECO:0000256" key="4">
    <source>
        <dbReference type="ARBA" id="ARBA00022833"/>
    </source>
</evidence>
<dbReference type="Pfam" id="PF01435">
    <property type="entry name" value="Peptidase_M48"/>
    <property type="match status" value="1"/>
</dbReference>
<evidence type="ECO:0000256" key="5">
    <source>
        <dbReference type="ARBA" id="ARBA00023049"/>
    </source>
</evidence>
<dbReference type="PANTHER" id="PTHR22726">
    <property type="entry name" value="METALLOENDOPEPTIDASE OMA1"/>
    <property type="match status" value="1"/>
</dbReference>
<dbReference type="EMBL" id="JANUCP010000002">
    <property type="protein sequence ID" value="MCS3919105.1"/>
    <property type="molecule type" value="Genomic_DNA"/>
</dbReference>